<evidence type="ECO:0000256" key="1">
    <source>
        <dbReference type="SAM" id="Phobius"/>
    </source>
</evidence>
<proteinExistence type="predicted"/>
<evidence type="ECO:0000313" key="2">
    <source>
        <dbReference type="EMBL" id="TBT83180.1"/>
    </source>
</evidence>
<gene>
    <name evidence="2" type="ORF">ET989_11940</name>
</gene>
<accession>A0A4Q9KBG9</accession>
<dbReference type="EMBL" id="SDMQ01000013">
    <property type="protein sequence ID" value="TBT83180.1"/>
    <property type="molecule type" value="Genomic_DNA"/>
</dbReference>
<feature type="transmembrane region" description="Helical" evidence="1">
    <location>
        <begin position="121"/>
        <end position="141"/>
    </location>
</feature>
<keyword evidence="3" id="KW-1185">Reference proteome</keyword>
<evidence type="ECO:0008006" key="4">
    <source>
        <dbReference type="Google" id="ProtNLM"/>
    </source>
</evidence>
<feature type="transmembrane region" description="Helical" evidence="1">
    <location>
        <begin position="268"/>
        <end position="289"/>
    </location>
</feature>
<evidence type="ECO:0000313" key="3">
    <source>
        <dbReference type="Proteomes" id="UP000292373"/>
    </source>
</evidence>
<sequence length="295" mass="31643">MTAWLLVAPGALVALGVCLVVAGFRPRHARLADALGVLADDVPAPTAAPESEAAGLDRLGAWWVRSRYVVAQGELQRNLRLRGRTLATHYTHKLVAALAGLVAPFLFAVLAWVVFDEVSPLPLMAGPVLAAAGFFVPDFLLRGASPEATEDATEALLTFFDLVTLERLANQSGTQALHSAASLSDVPVFAAIRGALDRARLQQRAPYGDIKELGRDLDLPALRDLADVMKLDESGASLSTALRARVRELRDGHLSAMKMTANEMSERMTTWMVIPTVVFGLFFLIPPLLTLVTGG</sequence>
<dbReference type="OrthoDB" id="3826732at2"/>
<keyword evidence="1" id="KW-0472">Membrane</keyword>
<keyword evidence="1" id="KW-0812">Transmembrane</keyword>
<dbReference type="PANTHER" id="PTHR35007:SF1">
    <property type="entry name" value="PILUS ASSEMBLY PROTEIN"/>
    <property type="match status" value="1"/>
</dbReference>
<organism evidence="2 3">
    <name type="scientific">Propioniciclava sinopodophylli</name>
    <dbReference type="NCBI Taxonomy" id="1837344"/>
    <lineage>
        <taxon>Bacteria</taxon>
        <taxon>Bacillati</taxon>
        <taxon>Actinomycetota</taxon>
        <taxon>Actinomycetes</taxon>
        <taxon>Propionibacteriales</taxon>
        <taxon>Propionibacteriaceae</taxon>
        <taxon>Propioniciclava</taxon>
    </lineage>
</organism>
<keyword evidence="1" id="KW-1133">Transmembrane helix</keyword>
<feature type="transmembrane region" description="Helical" evidence="1">
    <location>
        <begin position="6"/>
        <end position="24"/>
    </location>
</feature>
<name>A0A4Q9KBG9_9ACTN</name>
<feature type="transmembrane region" description="Helical" evidence="1">
    <location>
        <begin position="94"/>
        <end position="115"/>
    </location>
</feature>
<dbReference type="AlphaFoldDB" id="A0A4Q9KBG9"/>
<protein>
    <recommendedName>
        <fullName evidence="4">Type II secretion system protein GspF domain-containing protein</fullName>
    </recommendedName>
</protein>
<dbReference type="RefSeq" id="WP_131169269.1">
    <property type="nucleotide sequence ID" value="NZ_SDMQ01000013.1"/>
</dbReference>
<dbReference type="Proteomes" id="UP000292373">
    <property type="component" value="Unassembled WGS sequence"/>
</dbReference>
<reference evidence="2 3" key="1">
    <citation type="submission" date="2019-01" db="EMBL/GenBank/DDBJ databases">
        <title>Lactibacter flavus gen. nov., sp. nov., a novel bacterium of the family Propionibacteriaceae isolated from raw milk and dairy products.</title>
        <authorList>
            <person name="Huptas C."/>
            <person name="Wenning M."/>
            <person name="Breitenwieser F."/>
            <person name="Doll E."/>
            <person name="Von Neubeck M."/>
            <person name="Busse H.-J."/>
            <person name="Scherer S."/>
        </authorList>
    </citation>
    <scope>NUCLEOTIDE SEQUENCE [LARGE SCALE GENOMIC DNA]</scope>
    <source>
        <strain evidence="2 3">KCTC 33808</strain>
    </source>
</reference>
<dbReference type="PANTHER" id="PTHR35007">
    <property type="entry name" value="INTEGRAL MEMBRANE PROTEIN-RELATED"/>
    <property type="match status" value="1"/>
</dbReference>
<comment type="caution">
    <text evidence="2">The sequence shown here is derived from an EMBL/GenBank/DDBJ whole genome shotgun (WGS) entry which is preliminary data.</text>
</comment>